<protein>
    <submittedName>
        <fullName evidence="2">Oxidoreductase</fullName>
    </submittedName>
</protein>
<keyword evidence="1" id="KW-0732">Signal</keyword>
<dbReference type="PROSITE" id="PS51257">
    <property type="entry name" value="PROKAR_LIPOPROTEIN"/>
    <property type="match status" value="1"/>
</dbReference>
<proteinExistence type="predicted"/>
<sequence length="171" mass="19244">MRVRRFLPMACGLLLSCLLTGTVAAAALPEPEGPVLLTISGDIGRTNGEGVARFDRAMLEALPSRVIETRTPWHQGVGRFEGPLAEALMRAVEARGDRVRVVALNGFEAEIPRRDFARYDVILAMRRNGEFMPIRRFGPLFVLYPFDAHPELLTEAIRFRSVWQVTRIRVQ</sequence>
<feature type="chain" id="PRO_5045763301" evidence="1">
    <location>
        <begin position="26"/>
        <end position="171"/>
    </location>
</feature>
<feature type="signal peptide" evidence="1">
    <location>
        <begin position="1"/>
        <end position="25"/>
    </location>
</feature>
<organism evidence="2 3">
    <name type="scientific">Halomonas koreensis</name>
    <dbReference type="NCBI Taxonomy" id="245385"/>
    <lineage>
        <taxon>Bacteria</taxon>
        <taxon>Pseudomonadati</taxon>
        <taxon>Pseudomonadota</taxon>
        <taxon>Gammaproteobacteria</taxon>
        <taxon>Oceanospirillales</taxon>
        <taxon>Halomonadaceae</taxon>
        <taxon>Halomonas</taxon>
    </lineage>
</organism>
<gene>
    <name evidence="2" type="ORF">QC818_01565</name>
</gene>
<accession>A0ABU1FXR7</accession>
<dbReference type="SUPFAM" id="SSF56524">
    <property type="entry name" value="Oxidoreductase molybdopterin-binding domain"/>
    <property type="match status" value="1"/>
</dbReference>
<evidence type="ECO:0000256" key="1">
    <source>
        <dbReference type="SAM" id="SignalP"/>
    </source>
</evidence>
<dbReference type="InterPro" id="IPR036374">
    <property type="entry name" value="OxRdtase_Mopterin-bd_sf"/>
</dbReference>
<name>A0ABU1FXR7_9GAMM</name>
<evidence type="ECO:0000313" key="3">
    <source>
        <dbReference type="Proteomes" id="UP001264519"/>
    </source>
</evidence>
<dbReference type="Proteomes" id="UP001264519">
    <property type="component" value="Unassembled WGS sequence"/>
</dbReference>
<dbReference type="RefSeq" id="WP_309651070.1">
    <property type="nucleotide sequence ID" value="NZ_JARWAK010000001.1"/>
</dbReference>
<dbReference type="EMBL" id="JARWAK010000001">
    <property type="protein sequence ID" value="MDR5865477.1"/>
    <property type="molecule type" value="Genomic_DNA"/>
</dbReference>
<reference evidence="2 3" key="1">
    <citation type="submission" date="2023-04" db="EMBL/GenBank/DDBJ databases">
        <title>A long-awaited taxogenomic arrangement of the family Halomonadaceae.</title>
        <authorList>
            <person name="De La Haba R."/>
            <person name="Chuvochina M."/>
            <person name="Wittouck S."/>
            <person name="Arahal D.R."/>
            <person name="Sanchez-Porro C."/>
            <person name="Hugenholtz P."/>
            <person name="Ventosa A."/>
        </authorList>
    </citation>
    <scope>NUCLEOTIDE SEQUENCE [LARGE SCALE GENOMIC DNA]</scope>
    <source>
        <strain evidence="2 3">DSM 23530</strain>
    </source>
</reference>
<comment type="caution">
    <text evidence="2">The sequence shown here is derived from an EMBL/GenBank/DDBJ whole genome shotgun (WGS) entry which is preliminary data.</text>
</comment>
<keyword evidence="3" id="KW-1185">Reference proteome</keyword>
<evidence type="ECO:0000313" key="2">
    <source>
        <dbReference type="EMBL" id="MDR5865477.1"/>
    </source>
</evidence>